<dbReference type="PANTHER" id="PTHR41247:SF1">
    <property type="entry name" value="HTH-TYPE TRANSCRIPTIONAL REPRESSOR YCNK"/>
    <property type="match status" value="1"/>
</dbReference>
<reference evidence="2 3" key="1">
    <citation type="submission" date="2020-01" db="EMBL/GenBank/DDBJ databases">
        <title>Natronorubrum sp. JWXQ-INN 674 isolated from Inner Mongolia Autonomous Region of China.</title>
        <authorList>
            <person name="Xue Q."/>
        </authorList>
    </citation>
    <scope>NUCLEOTIDE SEQUENCE [LARGE SCALE GENOMIC DNA]</scope>
    <source>
        <strain evidence="2 3">JWXQ-INN-674</strain>
    </source>
</reference>
<protein>
    <recommendedName>
        <fullName evidence="4">NosL family protein</fullName>
    </recommendedName>
</protein>
<dbReference type="AlphaFoldDB" id="A0A6B0VLL4"/>
<dbReference type="InterPro" id="IPR008719">
    <property type="entry name" value="N2O_reductase_NosL"/>
</dbReference>
<feature type="region of interest" description="Disordered" evidence="1">
    <location>
        <begin position="30"/>
        <end position="51"/>
    </location>
</feature>
<feature type="compositionally biased region" description="Acidic residues" evidence="1">
    <location>
        <begin position="34"/>
        <end position="51"/>
    </location>
</feature>
<sequence length="206" mass="22301">MTGLEDRSVGRRRLLGAFGASATVGIAGCLGGNGDDEGDDSEGDTGDTDDIEVTQSYQPNVEHPGDDPIDFEGDHNCAVCNMTVTDYPQWQSQLAHEDGDGAVFDTPGCLLAYMVATGSDSPIAGAWTTEFESTTLIDATEAHFVRVTETAATDDPMGGSPRVFEEYDDAVAYLEDWEHEELTEDDIIEFDDIDVETAAIYRENRL</sequence>
<comment type="caution">
    <text evidence="2">The sequence shown here is derived from an EMBL/GenBank/DDBJ whole genome shotgun (WGS) entry which is preliminary data.</text>
</comment>
<name>A0A6B0VLL4_9EURY</name>
<evidence type="ECO:0000256" key="1">
    <source>
        <dbReference type="SAM" id="MobiDB-lite"/>
    </source>
</evidence>
<dbReference type="PANTHER" id="PTHR41247">
    <property type="entry name" value="HTH-TYPE TRANSCRIPTIONAL REPRESSOR YCNK"/>
    <property type="match status" value="1"/>
</dbReference>
<dbReference type="RefSeq" id="WP_160065080.1">
    <property type="nucleotide sequence ID" value="NZ_WUYX01000029.1"/>
</dbReference>
<dbReference type="OrthoDB" id="241788at2157"/>
<keyword evidence="3" id="KW-1185">Reference proteome</keyword>
<dbReference type="SUPFAM" id="SSF160387">
    <property type="entry name" value="NosL/MerB-like"/>
    <property type="match status" value="1"/>
</dbReference>
<organism evidence="2 3">
    <name type="scientific">Natronorubrum halalkaliphilum</name>
    <dbReference type="NCBI Taxonomy" id="2691917"/>
    <lineage>
        <taxon>Archaea</taxon>
        <taxon>Methanobacteriati</taxon>
        <taxon>Methanobacteriota</taxon>
        <taxon>Stenosarchaea group</taxon>
        <taxon>Halobacteria</taxon>
        <taxon>Halobacteriales</taxon>
        <taxon>Natrialbaceae</taxon>
        <taxon>Natronorubrum</taxon>
    </lineage>
</organism>
<dbReference type="PROSITE" id="PS51257">
    <property type="entry name" value="PROKAR_LIPOPROTEIN"/>
    <property type="match status" value="1"/>
</dbReference>
<evidence type="ECO:0000313" key="3">
    <source>
        <dbReference type="Proteomes" id="UP000434101"/>
    </source>
</evidence>
<dbReference type="Proteomes" id="UP000434101">
    <property type="component" value="Unassembled WGS sequence"/>
</dbReference>
<proteinExistence type="predicted"/>
<dbReference type="Pfam" id="PF05573">
    <property type="entry name" value="NosL"/>
    <property type="match status" value="1"/>
</dbReference>
<accession>A0A6B0VLL4</accession>
<gene>
    <name evidence="2" type="ORF">GS429_09895</name>
</gene>
<dbReference type="EMBL" id="WUYX01000029">
    <property type="protein sequence ID" value="MXV62368.1"/>
    <property type="molecule type" value="Genomic_DNA"/>
</dbReference>
<evidence type="ECO:0008006" key="4">
    <source>
        <dbReference type="Google" id="ProtNLM"/>
    </source>
</evidence>
<evidence type="ECO:0000313" key="2">
    <source>
        <dbReference type="EMBL" id="MXV62368.1"/>
    </source>
</evidence>